<evidence type="ECO:0000313" key="2">
    <source>
        <dbReference type="Proteomes" id="UP001303046"/>
    </source>
</evidence>
<comment type="caution">
    <text evidence="1">The sequence shown here is derived from an EMBL/GenBank/DDBJ whole genome shotgun (WGS) entry which is preliminary data.</text>
</comment>
<evidence type="ECO:0000313" key="1">
    <source>
        <dbReference type="EMBL" id="KAK6758949.1"/>
    </source>
</evidence>
<proteinExistence type="predicted"/>
<protein>
    <recommendedName>
        <fullName evidence="3">C2H2-type domain-containing protein</fullName>
    </recommendedName>
</protein>
<name>A0ABR1E8D5_NECAM</name>
<dbReference type="EMBL" id="JAVFWL010000005">
    <property type="protein sequence ID" value="KAK6758949.1"/>
    <property type="molecule type" value="Genomic_DNA"/>
</dbReference>
<gene>
    <name evidence="1" type="primary">Necator_chrV.g21068</name>
    <name evidence="1" type="ORF">RB195_016275</name>
</gene>
<reference evidence="1 2" key="1">
    <citation type="submission" date="2023-08" db="EMBL/GenBank/DDBJ databases">
        <title>A Necator americanus chromosomal reference genome.</title>
        <authorList>
            <person name="Ilik V."/>
            <person name="Petrzelkova K.J."/>
            <person name="Pardy F."/>
            <person name="Fuh T."/>
            <person name="Niatou-Singa F.S."/>
            <person name="Gouil Q."/>
            <person name="Baker L."/>
            <person name="Ritchie M.E."/>
            <person name="Jex A.R."/>
            <person name="Gazzola D."/>
            <person name="Li H."/>
            <person name="Toshio Fujiwara R."/>
            <person name="Zhan B."/>
            <person name="Aroian R.V."/>
            <person name="Pafco B."/>
            <person name="Schwarz E.M."/>
        </authorList>
    </citation>
    <scope>NUCLEOTIDE SEQUENCE [LARGE SCALE GENOMIC DNA]</scope>
    <source>
        <strain evidence="1 2">Aroian</strain>
        <tissue evidence="1">Whole animal</tissue>
    </source>
</reference>
<organism evidence="1 2">
    <name type="scientific">Necator americanus</name>
    <name type="common">Human hookworm</name>
    <dbReference type="NCBI Taxonomy" id="51031"/>
    <lineage>
        <taxon>Eukaryota</taxon>
        <taxon>Metazoa</taxon>
        <taxon>Ecdysozoa</taxon>
        <taxon>Nematoda</taxon>
        <taxon>Chromadorea</taxon>
        <taxon>Rhabditida</taxon>
        <taxon>Rhabditina</taxon>
        <taxon>Rhabditomorpha</taxon>
        <taxon>Strongyloidea</taxon>
        <taxon>Ancylostomatidae</taxon>
        <taxon>Bunostominae</taxon>
        <taxon>Necator</taxon>
    </lineage>
</organism>
<keyword evidence="2" id="KW-1185">Reference proteome</keyword>
<sequence length="462" mass="52600">MMNESECDTNDDFDFSDQSFVDVETVDDSLEGNGVKGKQASLVLSVNVKRNPLQLSTPNTRPCFGSLQVDFTPPLTPPRSRYAMVRERTTTETMPPNFTNTEYSVYQGVENLTPTYVVDSSFDDSRDTPVSAFDFSRHQFSRALFSARPLTPVRTYNQADVDMTLPTLSLLCKKDNSEIRARKRFFYSSWRRMCGIDGCKNQCSTVKNLCDHLQTFHNISTYITTILFSKADDFRSFLKELSDDEITFRRDRKKGIFGTYKCRQLLFGNAPRLRIVNPTRGNVSSYYDMDYDCCEYGTPSKGPFIREGGECPAFLSAKADGNRIKVLVCDWHLHGPIIPRLALQKIEDLYVNKKMPVSAIARIIRGTAGEFCTKGSDVDVHIRSLKDRHIQFLCHYVVNNVHDTESTNPHINLGSNILTDFERRCLEQQWTPVPLGPIISEPLPIDVRQNDYIVNEETIPHG</sequence>
<dbReference type="Proteomes" id="UP001303046">
    <property type="component" value="Unassembled WGS sequence"/>
</dbReference>
<accession>A0ABR1E8D5</accession>
<evidence type="ECO:0008006" key="3">
    <source>
        <dbReference type="Google" id="ProtNLM"/>
    </source>
</evidence>